<organism evidence="3">
    <name type="scientific">mine drainage metagenome</name>
    <dbReference type="NCBI Taxonomy" id="410659"/>
    <lineage>
        <taxon>unclassified sequences</taxon>
        <taxon>metagenomes</taxon>
        <taxon>ecological metagenomes</taxon>
    </lineage>
</organism>
<keyword evidence="3" id="KW-0645">Protease</keyword>
<proteinExistence type="inferred from homology"/>
<dbReference type="InterPro" id="IPR002818">
    <property type="entry name" value="DJ-1/PfpI"/>
</dbReference>
<comment type="similarity">
    <text evidence="1">Belongs to the peptidase C56 family.</text>
</comment>
<dbReference type="NCBIfam" id="TIGR01382">
    <property type="entry name" value="PfpI"/>
    <property type="match status" value="1"/>
</dbReference>
<dbReference type="Gene3D" id="3.40.50.880">
    <property type="match status" value="1"/>
</dbReference>
<dbReference type="PROSITE" id="PS51276">
    <property type="entry name" value="PEPTIDASE_C56_PFPI"/>
    <property type="match status" value="1"/>
</dbReference>
<dbReference type="EMBL" id="MLJW01001750">
    <property type="protein sequence ID" value="OIQ76874.1"/>
    <property type="molecule type" value="Genomic_DNA"/>
</dbReference>
<evidence type="ECO:0000313" key="3">
    <source>
        <dbReference type="EMBL" id="OIQ76874.1"/>
    </source>
</evidence>
<dbReference type="SUPFAM" id="SSF52317">
    <property type="entry name" value="Class I glutamine amidotransferase-like"/>
    <property type="match status" value="1"/>
</dbReference>
<dbReference type="PANTHER" id="PTHR42733">
    <property type="entry name" value="DJ-1 PROTEIN"/>
    <property type="match status" value="1"/>
</dbReference>
<dbReference type="Pfam" id="PF01965">
    <property type="entry name" value="DJ-1_PfpI"/>
    <property type="match status" value="1"/>
</dbReference>
<dbReference type="CDD" id="cd03134">
    <property type="entry name" value="GATase1_PfpI_like"/>
    <property type="match status" value="1"/>
</dbReference>
<dbReference type="InterPro" id="IPR029062">
    <property type="entry name" value="Class_I_gatase-like"/>
</dbReference>
<keyword evidence="3" id="KW-0326">Glycosidase</keyword>
<dbReference type="PANTHER" id="PTHR42733:SF2">
    <property type="entry name" value="DJ-1_THIJ_PFPI FAMILY PROTEIN"/>
    <property type="match status" value="1"/>
</dbReference>
<name>A0A1J5Q0K7_9ZZZZ</name>
<feature type="domain" description="DJ-1/PfpI" evidence="2">
    <location>
        <begin position="3"/>
        <end position="170"/>
    </location>
</feature>
<keyword evidence="3" id="KW-0378">Hydrolase</keyword>
<dbReference type="InterPro" id="IPR006286">
    <property type="entry name" value="C56_PfpI-like"/>
</dbReference>
<dbReference type="GO" id="GO:0016798">
    <property type="term" value="F:hydrolase activity, acting on glycosyl bonds"/>
    <property type="evidence" value="ECO:0007669"/>
    <property type="project" value="UniProtKB-KW"/>
</dbReference>
<dbReference type="GO" id="GO:0006508">
    <property type="term" value="P:proteolysis"/>
    <property type="evidence" value="ECO:0007669"/>
    <property type="project" value="UniProtKB-KW"/>
</dbReference>
<dbReference type="AlphaFoldDB" id="A0A1J5Q0K7"/>
<sequence>MMKKAILLTANDFDEMEVFFPMFRLIEEGWQVDVAAPVLGEMHSETGYPLDPDLTIDQVDPDDYELLLLPGGSPDGAPAAVRDSIKAQAIVRSFFNRNKPVASICHGPWTLAAADVIRGRRLTSYWHDGVRGDIKEAGGIWEDQAVVVDGNLITSRYQLDLPDFMREVIKLVTDVPDTH</sequence>
<gene>
    <name evidence="3" type="primary">yraA_4</name>
    <name evidence="3" type="ORF">GALL_414410</name>
</gene>
<protein>
    <submittedName>
        <fullName evidence="3">Putative cysteine protease YraA</fullName>
        <ecNumber evidence="3">3.2.-.-</ecNumber>
    </submittedName>
</protein>
<dbReference type="GO" id="GO:0008233">
    <property type="term" value="F:peptidase activity"/>
    <property type="evidence" value="ECO:0007669"/>
    <property type="project" value="UniProtKB-KW"/>
</dbReference>
<evidence type="ECO:0000256" key="1">
    <source>
        <dbReference type="ARBA" id="ARBA00008542"/>
    </source>
</evidence>
<comment type="caution">
    <text evidence="3">The sequence shown here is derived from an EMBL/GenBank/DDBJ whole genome shotgun (WGS) entry which is preliminary data.</text>
</comment>
<accession>A0A1J5Q0K7</accession>
<dbReference type="EC" id="3.2.-.-" evidence="3"/>
<evidence type="ECO:0000259" key="2">
    <source>
        <dbReference type="Pfam" id="PF01965"/>
    </source>
</evidence>
<reference evidence="3" key="1">
    <citation type="submission" date="2016-10" db="EMBL/GenBank/DDBJ databases">
        <title>Sequence of Gallionella enrichment culture.</title>
        <authorList>
            <person name="Poehlein A."/>
            <person name="Muehling M."/>
            <person name="Daniel R."/>
        </authorList>
    </citation>
    <scope>NUCLEOTIDE SEQUENCE</scope>
</reference>